<dbReference type="InterPro" id="IPR027417">
    <property type="entry name" value="P-loop_NTPase"/>
</dbReference>
<organism evidence="3">
    <name type="scientific">freshwater metagenome</name>
    <dbReference type="NCBI Taxonomy" id="449393"/>
    <lineage>
        <taxon>unclassified sequences</taxon>
        <taxon>metagenomes</taxon>
        <taxon>ecological metagenomes</taxon>
    </lineage>
</organism>
<dbReference type="InterPro" id="IPR001977">
    <property type="entry name" value="Depp_CoAkinase"/>
</dbReference>
<evidence type="ECO:0000256" key="2">
    <source>
        <dbReference type="ARBA" id="ARBA00022840"/>
    </source>
</evidence>
<dbReference type="CDD" id="cd02022">
    <property type="entry name" value="DPCK"/>
    <property type="match status" value="1"/>
</dbReference>
<dbReference type="NCBIfam" id="TIGR00152">
    <property type="entry name" value="dephospho-CoA kinase"/>
    <property type="match status" value="1"/>
</dbReference>
<dbReference type="GO" id="GO:0004140">
    <property type="term" value="F:dephospho-CoA kinase activity"/>
    <property type="evidence" value="ECO:0007669"/>
    <property type="project" value="InterPro"/>
</dbReference>
<sequence>MYLIGLTGGIAAGKSTVAKRWAEHGALEIDADQVARDVVEPGTVGLGRVVEAFGSDVLTADGELDRKQLAMQIFSDAGKRELLNSILHPLIKQRTKQLLSELPAESIVVYNVPLLVEAAVDHPFDLVVTVEAPEEEQLRRLIETRGLTESEARSRISAQAKPIERAARADRILNSNQDLNLLLRDTDALWREILKLSTSASAD</sequence>
<dbReference type="PANTHER" id="PTHR10695">
    <property type="entry name" value="DEPHOSPHO-COA KINASE-RELATED"/>
    <property type="match status" value="1"/>
</dbReference>
<dbReference type="SUPFAM" id="SSF52540">
    <property type="entry name" value="P-loop containing nucleoside triphosphate hydrolases"/>
    <property type="match status" value="1"/>
</dbReference>
<dbReference type="PROSITE" id="PS51219">
    <property type="entry name" value="DPCK"/>
    <property type="match status" value="1"/>
</dbReference>
<dbReference type="PANTHER" id="PTHR10695:SF46">
    <property type="entry name" value="BIFUNCTIONAL COENZYME A SYNTHASE-RELATED"/>
    <property type="match status" value="1"/>
</dbReference>
<proteinExistence type="inferred from homology"/>
<evidence type="ECO:0000313" key="3">
    <source>
        <dbReference type="EMBL" id="CAB4679409.1"/>
    </source>
</evidence>
<accession>A0A6J6N019</accession>
<reference evidence="3" key="1">
    <citation type="submission" date="2020-05" db="EMBL/GenBank/DDBJ databases">
        <authorList>
            <person name="Chiriac C."/>
            <person name="Salcher M."/>
            <person name="Ghai R."/>
            <person name="Kavagutti S V."/>
        </authorList>
    </citation>
    <scope>NUCLEOTIDE SEQUENCE</scope>
</reference>
<dbReference type="HAMAP" id="MF_00376">
    <property type="entry name" value="Dephospho_CoA_kinase"/>
    <property type="match status" value="1"/>
</dbReference>
<gene>
    <name evidence="3" type="ORF">UFOPK2370_00156</name>
</gene>
<dbReference type="AlphaFoldDB" id="A0A6J6N019"/>
<dbReference type="Gene3D" id="3.40.50.300">
    <property type="entry name" value="P-loop containing nucleotide triphosphate hydrolases"/>
    <property type="match status" value="1"/>
</dbReference>
<dbReference type="NCBIfam" id="NF002879">
    <property type="entry name" value="PRK03333.1"/>
    <property type="match status" value="1"/>
</dbReference>
<dbReference type="GO" id="GO:0015937">
    <property type="term" value="P:coenzyme A biosynthetic process"/>
    <property type="evidence" value="ECO:0007669"/>
    <property type="project" value="InterPro"/>
</dbReference>
<name>A0A6J6N019_9ZZZZ</name>
<dbReference type="Pfam" id="PF01121">
    <property type="entry name" value="CoaE"/>
    <property type="match status" value="1"/>
</dbReference>
<dbReference type="GO" id="GO:0005524">
    <property type="term" value="F:ATP binding"/>
    <property type="evidence" value="ECO:0007669"/>
    <property type="project" value="UniProtKB-KW"/>
</dbReference>
<keyword evidence="1" id="KW-0547">Nucleotide-binding</keyword>
<protein>
    <submittedName>
        <fullName evidence="3">Unannotated protein</fullName>
    </submittedName>
</protein>
<dbReference type="EMBL" id="CAEZXK010000002">
    <property type="protein sequence ID" value="CAB4679409.1"/>
    <property type="molecule type" value="Genomic_DNA"/>
</dbReference>
<evidence type="ECO:0000256" key="1">
    <source>
        <dbReference type="ARBA" id="ARBA00022741"/>
    </source>
</evidence>
<keyword evidence="2" id="KW-0067">ATP-binding</keyword>